<feature type="transmembrane region" description="Helical" evidence="1">
    <location>
        <begin position="52"/>
        <end position="85"/>
    </location>
</feature>
<feature type="transmembrane region" description="Helical" evidence="1">
    <location>
        <begin position="97"/>
        <end position="120"/>
    </location>
</feature>
<dbReference type="InterPro" id="IPR018688">
    <property type="entry name" value="PpoB2-like"/>
</dbReference>
<protein>
    <submittedName>
        <fullName evidence="2">Putative metal-binding membrane protein</fullName>
    </submittedName>
</protein>
<comment type="caution">
    <text evidence="2">The sequence shown here is derived from an EMBL/GenBank/DDBJ whole genome shotgun (WGS) entry which is preliminary data.</text>
</comment>
<evidence type="ECO:0000313" key="3">
    <source>
        <dbReference type="Proteomes" id="UP000245639"/>
    </source>
</evidence>
<keyword evidence="1" id="KW-1133">Transmembrane helix</keyword>
<name>A0A2U1FDZ2_9PSEU</name>
<dbReference type="Pfam" id="PF09948">
    <property type="entry name" value="PpoB2"/>
    <property type="match status" value="1"/>
</dbReference>
<dbReference type="RefSeq" id="WP_116708416.1">
    <property type="nucleotide sequence ID" value="NZ_QEKW01000005.1"/>
</dbReference>
<evidence type="ECO:0000256" key="1">
    <source>
        <dbReference type="SAM" id="Phobius"/>
    </source>
</evidence>
<keyword evidence="1" id="KW-0472">Membrane</keyword>
<accession>A0A2U1FDZ2</accession>
<keyword evidence="3" id="KW-1185">Reference proteome</keyword>
<gene>
    <name evidence="2" type="ORF">C8D89_105257</name>
</gene>
<feature type="transmembrane region" description="Helical" evidence="1">
    <location>
        <begin position="231"/>
        <end position="252"/>
    </location>
</feature>
<proteinExistence type="predicted"/>
<dbReference type="EMBL" id="QEKW01000005">
    <property type="protein sequence ID" value="PVZ10180.1"/>
    <property type="molecule type" value="Genomic_DNA"/>
</dbReference>
<reference evidence="2 3" key="1">
    <citation type="submission" date="2018-04" db="EMBL/GenBank/DDBJ databases">
        <title>Genomic Encyclopedia of Type Strains, Phase IV (KMG-IV): sequencing the most valuable type-strain genomes for metagenomic binning, comparative biology and taxonomic classification.</title>
        <authorList>
            <person name="Goeker M."/>
        </authorList>
    </citation>
    <scope>NUCLEOTIDE SEQUENCE [LARGE SCALE GENOMIC DNA]</scope>
    <source>
        <strain evidence="2 3">DSM 45771</strain>
    </source>
</reference>
<dbReference type="OrthoDB" id="164118at2"/>
<feature type="transmembrane region" description="Helical" evidence="1">
    <location>
        <begin position="186"/>
        <end position="219"/>
    </location>
</feature>
<keyword evidence="1" id="KW-0812">Transmembrane</keyword>
<dbReference type="AlphaFoldDB" id="A0A2U1FDZ2"/>
<dbReference type="Proteomes" id="UP000245639">
    <property type="component" value="Unassembled WGS sequence"/>
</dbReference>
<evidence type="ECO:0000313" key="2">
    <source>
        <dbReference type="EMBL" id="PVZ10180.1"/>
    </source>
</evidence>
<organism evidence="2 3">
    <name type="scientific">Actinomycetospora cinnamomea</name>
    <dbReference type="NCBI Taxonomy" id="663609"/>
    <lineage>
        <taxon>Bacteria</taxon>
        <taxon>Bacillati</taxon>
        <taxon>Actinomycetota</taxon>
        <taxon>Actinomycetes</taxon>
        <taxon>Pseudonocardiales</taxon>
        <taxon>Pseudonocardiaceae</taxon>
        <taxon>Actinomycetospora</taxon>
    </lineage>
</organism>
<feature type="transmembrane region" description="Helical" evidence="1">
    <location>
        <begin position="12"/>
        <end position="32"/>
    </location>
</feature>
<sequence>MSVLAPRRTRRAPTPSVTTAVLGVAAAAWVGVVVSHTGGTPHAHHADAPADVAALLTTLAGWALMVLAMMLPPALPLVGLLRALLSRRGHVAWRLAVALAAFVGVWLAVGVVLVTGGFVIETVLSGSVAPATHLRVAGGLVVLAGAYQFTPVKNACLTACRTPRWFALRFWGRRSPTLDAATVASAYGVSCVGCCWALMLLCLGTGALALPVMVVLTAVMAAERLVPRAHVIARTTGVVLLLLGTALLAGFLPPALVHPLLGA</sequence>